<dbReference type="Proteomes" id="UP001212152">
    <property type="component" value="Unassembled WGS sequence"/>
</dbReference>
<sequence>METRNFKHTVLMEANAQWPLVYLADVFVVENDELAVYKKIGSTQDIVNRQLTRDMHATCAFTHVFRCIRALPLEQDVLKIPIVTQHLYKQAINGHVSRETIKFSDEFRETDLIQLIKERIDKYNVRSEEADLRTQEMALATTQAELEQERMEVIKNATNGTGPIPNQQYIIVSPPGCPGIFYEQKSRKNVAGYRVQRIDPALPEHPTAIYESAVHACRMVPKASQSRIMAAIDKHSLYMGSRWCTVAHDLDANVVHNLPPLQQMRVVTQGRGSNRDVN</sequence>
<evidence type="ECO:0000313" key="2">
    <source>
        <dbReference type="Proteomes" id="UP001212152"/>
    </source>
</evidence>
<protein>
    <submittedName>
        <fullName evidence="1">Uncharacterized protein</fullName>
    </submittedName>
</protein>
<name>A0AAD5TK02_9FUNG</name>
<dbReference type="AlphaFoldDB" id="A0AAD5TK02"/>
<proteinExistence type="predicted"/>
<comment type="caution">
    <text evidence="1">The sequence shown here is derived from an EMBL/GenBank/DDBJ whole genome shotgun (WGS) entry which is preliminary data.</text>
</comment>
<accession>A0AAD5TK02</accession>
<organism evidence="1 2">
    <name type="scientific">Geranomyces variabilis</name>
    <dbReference type="NCBI Taxonomy" id="109894"/>
    <lineage>
        <taxon>Eukaryota</taxon>
        <taxon>Fungi</taxon>
        <taxon>Fungi incertae sedis</taxon>
        <taxon>Chytridiomycota</taxon>
        <taxon>Chytridiomycota incertae sedis</taxon>
        <taxon>Chytridiomycetes</taxon>
        <taxon>Spizellomycetales</taxon>
        <taxon>Powellomycetaceae</taxon>
        <taxon>Geranomyces</taxon>
    </lineage>
</organism>
<gene>
    <name evidence="1" type="ORF">HDU87_004760</name>
</gene>
<dbReference type="EMBL" id="JADGJQ010000037">
    <property type="protein sequence ID" value="KAJ3176829.1"/>
    <property type="molecule type" value="Genomic_DNA"/>
</dbReference>
<reference evidence="1" key="1">
    <citation type="submission" date="2020-05" db="EMBL/GenBank/DDBJ databases">
        <title>Phylogenomic resolution of chytrid fungi.</title>
        <authorList>
            <person name="Stajich J.E."/>
            <person name="Amses K."/>
            <person name="Simmons R."/>
            <person name="Seto K."/>
            <person name="Myers J."/>
            <person name="Bonds A."/>
            <person name="Quandt C.A."/>
            <person name="Barry K."/>
            <person name="Liu P."/>
            <person name="Grigoriev I."/>
            <person name="Longcore J.E."/>
            <person name="James T.Y."/>
        </authorList>
    </citation>
    <scope>NUCLEOTIDE SEQUENCE</scope>
    <source>
        <strain evidence="1">JEL0379</strain>
    </source>
</reference>
<evidence type="ECO:0000313" key="1">
    <source>
        <dbReference type="EMBL" id="KAJ3176829.1"/>
    </source>
</evidence>
<keyword evidence="2" id="KW-1185">Reference proteome</keyword>